<dbReference type="Gene3D" id="3.40.630.30">
    <property type="match status" value="1"/>
</dbReference>
<evidence type="ECO:0000256" key="1">
    <source>
        <dbReference type="ARBA" id="ARBA00022679"/>
    </source>
</evidence>
<dbReference type="EMBL" id="JAMWBK010000002">
    <property type="protein sequence ID" value="KAJ8907873.1"/>
    <property type="molecule type" value="Genomic_DNA"/>
</dbReference>
<name>A0AAV8V1W6_9RHOD</name>
<dbReference type="Pfam" id="PF00583">
    <property type="entry name" value="Acetyltransf_1"/>
    <property type="match status" value="1"/>
</dbReference>
<keyword evidence="5" id="KW-1185">Reference proteome</keyword>
<dbReference type="InterPro" id="IPR051556">
    <property type="entry name" value="N-term/lysine_N-AcTrnsfr"/>
</dbReference>
<dbReference type="CDD" id="cd04301">
    <property type="entry name" value="NAT_SF"/>
    <property type="match status" value="1"/>
</dbReference>
<dbReference type="GO" id="GO:0007064">
    <property type="term" value="P:mitotic sister chromatid cohesion"/>
    <property type="evidence" value="ECO:0007669"/>
    <property type="project" value="TreeGrafter"/>
</dbReference>
<dbReference type="GO" id="GO:0016747">
    <property type="term" value="F:acyltransferase activity, transferring groups other than amino-acyl groups"/>
    <property type="evidence" value="ECO:0007669"/>
    <property type="project" value="InterPro"/>
</dbReference>
<evidence type="ECO:0000313" key="4">
    <source>
        <dbReference type="EMBL" id="KAJ8907873.1"/>
    </source>
</evidence>
<evidence type="ECO:0000259" key="3">
    <source>
        <dbReference type="PROSITE" id="PS51186"/>
    </source>
</evidence>
<reference evidence="4 5" key="1">
    <citation type="journal article" date="2023" name="Nat. Commun.">
        <title>Origin of minicircular mitochondrial genomes in red algae.</title>
        <authorList>
            <person name="Lee Y."/>
            <person name="Cho C.H."/>
            <person name="Lee Y.M."/>
            <person name="Park S.I."/>
            <person name="Yang J.H."/>
            <person name="West J.A."/>
            <person name="Bhattacharya D."/>
            <person name="Yoon H.S."/>
        </authorList>
    </citation>
    <scope>NUCLEOTIDE SEQUENCE [LARGE SCALE GENOMIC DNA]</scope>
    <source>
        <strain evidence="4 5">CCMP1338</strain>
        <tissue evidence="4">Whole cell</tissue>
    </source>
</reference>
<dbReference type="PANTHER" id="PTHR42919:SF8">
    <property type="entry name" value="N-ALPHA-ACETYLTRANSFERASE 50"/>
    <property type="match status" value="1"/>
</dbReference>
<dbReference type="FunFam" id="3.40.630.30:FF:000006">
    <property type="entry name" value="Putative n-alpha-acetyltransferase 50"/>
    <property type="match status" value="1"/>
</dbReference>
<feature type="domain" description="N-acetyltransferase" evidence="3">
    <location>
        <begin position="10"/>
        <end position="165"/>
    </location>
</feature>
<dbReference type="AlphaFoldDB" id="A0AAV8V1W6"/>
<dbReference type="SUPFAM" id="SSF55729">
    <property type="entry name" value="Acyl-CoA N-acyltransferases (Nat)"/>
    <property type="match status" value="1"/>
</dbReference>
<comment type="caution">
    <text evidence="4">The sequence shown here is derived from an EMBL/GenBank/DDBJ whole genome shotgun (WGS) entry which is preliminary data.</text>
</comment>
<organism evidence="4 5">
    <name type="scientific">Rhodosorus marinus</name>
    <dbReference type="NCBI Taxonomy" id="101924"/>
    <lineage>
        <taxon>Eukaryota</taxon>
        <taxon>Rhodophyta</taxon>
        <taxon>Stylonematophyceae</taxon>
        <taxon>Stylonematales</taxon>
        <taxon>Stylonemataceae</taxon>
        <taxon>Rhodosorus</taxon>
    </lineage>
</organism>
<dbReference type="InterPro" id="IPR000182">
    <property type="entry name" value="GNAT_dom"/>
</dbReference>
<proteinExistence type="predicted"/>
<dbReference type="PROSITE" id="PS51186">
    <property type="entry name" value="GNAT"/>
    <property type="match status" value="1"/>
</dbReference>
<accession>A0AAV8V1W6</accession>
<protein>
    <recommendedName>
        <fullName evidence="3">N-acetyltransferase domain-containing protein</fullName>
    </recommendedName>
</protein>
<dbReference type="InterPro" id="IPR016181">
    <property type="entry name" value="Acyl_CoA_acyltransferase"/>
</dbReference>
<sequence>MSPRQERAAIEFGTVNEKNLVQLQRLNTALFPVKYNDKFYQEAIRAPDGFVRLAYFQTILVGAVMVRFESNANGSSRLYIMTLGVLAPYRERGIGAQLLDHVFELLASHPLCSNVSEIALHVHTENTEAIAFYKNRGFEVVELIEKYYKRGVDPPDCYLLSKKVEPRGNGS</sequence>
<evidence type="ECO:0000256" key="2">
    <source>
        <dbReference type="ARBA" id="ARBA00023315"/>
    </source>
</evidence>
<keyword evidence="2" id="KW-0012">Acyltransferase</keyword>
<gene>
    <name evidence="4" type="ORF">NDN08_007977</name>
</gene>
<keyword evidence="1" id="KW-0808">Transferase</keyword>
<dbReference type="Proteomes" id="UP001157974">
    <property type="component" value="Unassembled WGS sequence"/>
</dbReference>
<evidence type="ECO:0000313" key="5">
    <source>
        <dbReference type="Proteomes" id="UP001157974"/>
    </source>
</evidence>
<dbReference type="PANTHER" id="PTHR42919">
    <property type="entry name" value="N-ALPHA-ACETYLTRANSFERASE"/>
    <property type="match status" value="1"/>
</dbReference>
<dbReference type="GO" id="GO:0031415">
    <property type="term" value="C:NatA complex"/>
    <property type="evidence" value="ECO:0007669"/>
    <property type="project" value="TreeGrafter"/>
</dbReference>